<evidence type="ECO:0000313" key="3">
    <source>
        <dbReference type="Proteomes" id="UP000003688"/>
    </source>
</evidence>
<feature type="transmembrane region" description="Helical" evidence="1">
    <location>
        <begin position="20"/>
        <end position="41"/>
    </location>
</feature>
<evidence type="ECO:0000256" key="1">
    <source>
        <dbReference type="SAM" id="Phobius"/>
    </source>
</evidence>
<gene>
    <name evidence="2" type="ORF">Cflav_PD6174</name>
</gene>
<protein>
    <recommendedName>
        <fullName evidence="4">Type II secretory pathway pseudopilin PulG-like protein</fullName>
    </recommendedName>
</protein>
<dbReference type="NCBIfam" id="TIGR02532">
    <property type="entry name" value="IV_pilin_GFxxxE"/>
    <property type="match status" value="1"/>
</dbReference>
<dbReference type="EMBL" id="ABOX02000015">
    <property type="protein sequence ID" value="EEF60584.1"/>
    <property type="molecule type" value="Genomic_DNA"/>
</dbReference>
<comment type="caution">
    <text evidence="2">The sequence shown here is derived from an EMBL/GenBank/DDBJ whole genome shotgun (WGS) entry which is preliminary data.</text>
</comment>
<keyword evidence="1" id="KW-1133">Transmembrane helix</keyword>
<dbReference type="AlphaFoldDB" id="B9XHK6"/>
<dbReference type="OrthoDB" id="258730at2"/>
<sequence>MITPTAVRCQPSTLFRRDKGFTLIELLVVIAIIAILAGLLLPALSRAKQKALQVSCLNNQKQLGLGFMMYVEDFRDTMPADASRIGHNNEDWIWWQIGSGFNVAQSPILIAIKGNTNSMRCPMDKDDTGRKAVMAAGGQWYGYSYTINGYSVGTVLMGAASSYAVTGSFIPQRLSSIRNPSNKLMLLEEPASASDAPPGSTVFLDDGRWVPPNTITIRHRGKGNANFVDGHAAPIDYKFAADTNHIDASL</sequence>
<evidence type="ECO:0000313" key="2">
    <source>
        <dbReference type="EMBL" id="EEF60584.1"/>
    </source>
</evidence>
<evidence type="ECO:0008006" key="4">
    <source>
        <dbReference type="Google" id="ProtNLM"/>
    </source>
</evidence>
<dbReference type="Pfam" id="PF07963">
    <property type="entry name" value="N_methyl"/>
    <property type="match status" value="1"/>
</dbReference>
<keyword evidence="1" id="KW-0472">Membrane</keyword>
<dbReference type="PROSITE" id="PS00409">
    <property type="entry name" value="PROKAR_NTER_METHYL"/>
    <property type="match status" value="1"/>
</dbReference>
<proteinExistence type="predicted"/>
<reference evidence="2 3" key="1">
    <citation type="journal article" date="2011" name="J. Bacteriol.">
        <title>Genome sequence of 'Pedosphaera parvula' Ellin514, an aerobic Verrucomicrobial isolate from pasture soil.</title>
        <authorList>
            <person name="Kant R."/>
            <person name="van Passel M.W."/>
            <person name="Sangwan P."/>
            <person name="Palva A."/>
            <person name="Lucas S."/>
            <person name="Copeland A."/>
            <person name="Lapidus A."/>
            <person name="Glavina Del Rio T."/>
            <person name="Dalin E."/>
            <person name="Tice H."/>
            <person name="Bruce D."/>
            <person name="Goodwin L."/>
            <person name="Pitluck S."/>
            <person name="Chertkov O."/>
            <person name="Larimer F.W."/>
            <person name="Land M.L."/>
            <person name="Hauser L."/>
            <person name="Brettin T.S."/>
            <person name="Detter J.C."/>
            <person name="Han S."/>
            <person name="de Vos W.M."/>
            <person name="Janssen P.H."/>
            <person name="Smidt H."/>
        </authorList>
    </citation>
    <scope>NUCLEOTIDE SEQUENCE [LARGE SCALE GENOMIC DNA]</scope>
    <source>
        <strain evidence="2 3">Ellin514</strain>
    </source>
</reference>
<dbReference type="Gene3D" id="3.30.700.10">
    <property type="entry name" value="Glycoprotein, Type 4 Pilin"/>
    <property type="match status" value="1"/>
</dbReference>
<dbReference type="Proteomes" id="UP000003688">
    <property type="component" value="Unassembled WGS sequence"/>
</dbReference>
<keyword evidence="3" id="KW-1185">Reference proteome</keyword>
<dbReference type="RefSeq" id="WP_007415300.1">
    <property type="nucleotide sequence ID" value="NZ_ABOX02000015.1"/>
</dbReference>
<dbReference type="SUPFAM" id="SSF54523">
    <property type="entry name" value="Pili subunits"/>
    <property type="match status" value="1"/>
</dbReference>
<dbReference type="STRING" id="320771.Cflav_PD6174"/>
<dbReference type="PANTHER" id="PTHR30093">
    <property type="entry name" value="GENERAL SECRETION PATHWAY PROTEIN G"/>
    <property type="match status" value="1"/>
</dbReference>
<name>B9XHK6_PEDPL</name>
<dbReference type="InterPro" id="IPR045584">
    <property type="entry name" value="Pilin-like"/>
</dbReference>
<organism evidence="2 3">
    <name type="scientific">Pedosphaera parvula (strain Ellin514)</name>
    <dbReference type="NCBI Taxonomy" id="320771"/>
    <lineage>
        <taxon>Bacteria</taxon>
        <taxon>Pseudomonadati</taxon>
        <taxon>Verrucomicrobiota</taxon>
        <taxon>Pedosphaerae</taxon>
        <taxon>Pedosphaerales</taxon>
        <taxon>Pedosphaeraceae</taxon>
        <taxon>Pedosphaera</taxon>
    </lineage>
</organism>
<dbReference type="InterPro" id="IPR012902">
    <property type="entry name" value="N_methyl_site"/>
</dbReference>
<dbReference type="PANTHER" id="PTHR30093:SF2">
    <property type="entry name" value="TYPE II SECRETION SYSTEM PROTEIN H"/>
    <property type="match status" value="1"/>
</dbReference>
<accession>B9XHK6</accession>
<keyword evidence="1" id="KW-0812">Transmembrane</keyword>